<dbReference type="PANTHER" id="PTHR43414:SF1">
    <property type="entry name" value="PEPTIDE PERMEASE"/>
    <property type="match status" value="1"/>
</dbReference>
<dbReference type="GO" id="GO:0022857">
    <property type="term" value="F:transmembrane transporter activity"/>
    <property type="evidence" value="ECO:0007669"/>
    <property type="project" value="InterPro"/>
</dbReference>
<feature type="transmembrane region" description="Helical" evidence="7">
    <location>
        <begin position="371"/>
        <end position="389"/>
    </location>
</feature>
<evidence type="ECO:0000259" key="8">
    <source>
        <dbReference type="PROSITE" id="PS50850"/>
    </source>
</evidence>
<evidence type="ECO:0000256" key="7">
    <source>
        <dbReference type="SAM" id="Phobius"/>
    </source>
</evidence>
<dbReference type="PANTHER" id="PTHR43414">
    <property type="entry name" value="MULTIDRUG RESISTANCE PROTEIN MDTG"/>
    <property type="match status" value="1"/>
</dbReference>
<dbReference type="InterPro" id="IPR011701">
    <property type="entry name" value="MFS"/>
</dbReference>
<feature type="transmembrane region" description="Helical" evidence="7">
    <location>
        <begin position="308"/>
        <end position="331"/>
    </location>
</feature>
<dbReference type="AlphaFoldDB" id="A0A1I6RD69"/>
<evidence type="ECO:0000256" key="2">
    <source>
        <dbReference type="ARBA" id="ARBA00022448"/>
    </source>
</evidence>
<organism evidence="9 10">
    <name type="scientific">Marininema halotolerans</name>
    <dbReference type="NCBI Taxonomy" id="1155944"/>
    <lineage>
        <taxon>Bacteria</taxon>
        <taxon>Bacillati</taxon>
        <taxon>Bacillota</taxon>
        <taxon>Bacilli</taxon>
        <taxon>Bacillales</taxon>
        <taxon>Thermoactinomycetaceae</taxon>
        <taxon>Marininema</taxon>
    </lineage>
</organism>
<evidence type="ECO:0000256" key="1">
    <source>
        <dbReference type="ARBA" id="ARBA00004651"/>
    </source>
</evidence>
<feature type="domain" description="Major facilitator superfamily (MFS) profile" evidence="8">
    <location>
        <begin position="13"/>
        <end position="396"/>
    </location>
</feature>
<dbReference type="SUPFAM" id="SSF103473">
    <property type="entry name" value="MFS general substrate transporter"/>
    <property type="match status" value="1"/>
</dbReference>
<dbReference type="OrthoDB" id="8952229at2"/>
<evidence type="ECO:0000256" key="4">
    <source>
        <dbReference type="ARBA" id="ARBA00022692"/>
    </source>
</evidence>
<keyword evidence="6 7" id="KW-0472">Membrane</keyword>
<protein>
    <submittedName>
        <fullName evidence="9">Predicted arabinose efflux permease, MFS family</fullName>
    </submittedName>
</protein>
<gene>
    <name evidence="9" type="ORF">SAMN05444972_1058</name>
</gene>
<dbReference type="CDD" id="cd17329">
    <property type="entry name" value="MFS_MdtH_MDR_like"/>
    <property type="match status" value="1"/>
</dbReference>
<dbReference type="InterPro" id="IPR036259">
    <property type="entry name" value="MFS_trans_sf"/>
</dbReference>
<feature type="transmembrane region" description="Helical" evidence="7">
    <location>
        <begin position="76"/>
        <end position="96"/>
    </location>
</feature>
<keyword evidence="3" id="KW-1003">Cell membrane</keyword>
<evidence type="ECO:0000313" key="9">
    <source>
        <dbReference type="EMBL" id="SFS62595.1"/>
    </source>
</evidence>
<dbReference type="Proteomes" id="UP000198660">
    <property type="component" value="Unassembled WGS sequence"/>
</dbReference>
<feature type="transmembrane region" description="Helical" evidence="7">
    <location>
        <begin position="282"/>
        <end position="302"/>
    </location>
</feature>
<dbReference type="Pfam" id="PF07690">
    <property type="entry name" value="MFS_1"/>
    <property type="match status" value="1"/>
</dbReference>
<feature type="transmembrane region" description="Helical" evidence="7">
    <location>
        <begin position="140"/>
        <end position="162"/>
    </location>
</feature>
<feature type="transmembrane region" description="Helical" evidence="7">
    <location>
        <begin position="102"/>
        <end position="119"/>
    </location>
</feature>
<feature type="transmembrane region" description="Helical" evidence="7">
    <location>
        <begin position="343"/>
        <end position="365"/>
    </location>
</feature>
<evidence type="ECO:0000256" key="5">
    <source>
        <dbReference type="ARBA" id="ARBA00022989"/>
    </source>
</evidence>
<dbReference type="Gene3D" id="1.20.1250.20">
    <property type="entry name" value="MFS general substrate transporter like domains"/>
    <property type="match status" value="1"/>
</dbReference>
<dbReference type="PROSITE" id="PS50850">
    <property type="entry name" value="MFS"/>
    <property type="match status" value="1"/>
</dbReference>
<dbReference type="RefSeq" id="WP_091836203.1">
    <property type="nucleotide sequence ID" value="NZ_FPAA01000005.1"/>
</dbReference>
<keyword evidence="5 7" id="KW-1133">Transmembrane helix</keyword>
<accession>A0A1I6RD69</accession>
<name>A0A1I6RD69_9BACL</name>
<evidence type="ECO:0000313" key="10">
    <source>
        <dbReference type="Proteomes" id="UP000198660"/>
    </source>
</evidence>
<keyword evidence="4 7" id="KW-0812">Transmembrane</keyword>
<dbReference type="EMBL" id="FPAA01000005">
    <property type="protein sequence ID" value="SFS62595.1"/>
    <property type="molecule type" value="Genomic_DNA"/>
</dbReference>
<sequence>MNRLRALYIQYHPMIWILMGGTVFARAASFMSYPFLAIYLSRVSSLEPWLIGLILGIGALAGTVGGFIGGNLSDRFGRMIVMVVTLFVWAGVYVGFSLAKGVWVFLILNLLNGLCRSFFEPTSQALMADLTPKEKRMRVFGIRYMAINIGAAVGPLLGAWLAMISGSLTFFITGMAYLIYGVLLVMVTSRYKEDLSPKSKVERVRFLEVIGVMRRDVALGWFIIGGLISNIGYSQMQSNLPLYVEQLFGSESKLYSILLAINALTVIVFQAVITRRAEKRPLLSNMIIGSLLFSVGLLLFAGGQVMGLLYIGIFVFTVGEILLFLSSSLFVDGLAKTGMRGSYFGASGFQALGFFIGPSLGGWFLSQWGGGWAFVMLAVISGSGIFFYWKGQRAFMKRKEKVVPPIKEKVQAF</sequence>
<comment type="subcellular location">
    <subcellularLocation>
        <location evidence="1">Cell membrane</location>
        <topology evidence="1">Multi-pass membrane protein</topology>
    </subcellularLocation>
</comment>
<reference evidence="10" key="1">
    <citation type="submission" date="2016-10" db="EMBL/GenBank/DDBJ databases">
        <authorList>
            <person name="Varghese N."/>
            <person name="Submissions S."/>
        </authorList>
    </citation>
    <scope>NUCLEOTIDE SEQUENCE [LARGE SCALE GENOMIC DNA]</scope>
    <source>
        <strain evidence="10">DSM 45789</strain>
    </source>
</reference>
<evidence type="ECO:0000256" key="3">
    <source>
        <dbReference type="ARBA" id="ARBA00022475"/>
    </source>
</evidence>
<feature type="transmembrane region" description="Helical" evidence="7">
    <location>
        <begin position="212"/>
        <end position="234"/>
    </location>
</feature>
<feature type="transmembrane region" description="Helical" evidence="7">
    <location>
        <begin position="254"/>
        <end position="273"/>
    </location>
</feature>
<keyword evidence="2" id="KW-0813">Transport</keyword>
<evidence type="ECO:0000256" key="6">
    <source>
        <dbReference type="ARBA" id="ARBA00023136"/>
    </source>
</evidence>
<proteinExistence type="predicted"/>
<dbReference type="InterPro" id="IPR020846">
    <property type="entry name" value="MFS_dom"/>
</dbReference>
<keyword evidence="10" id="KW-1185">Reference proteome</keyword>
<feature type="transmembrane region" description="Helical" evidence="7">
    <location>
        <begin position="48"/>
        <end position="69"/>
    </location>
</feature>
<dbReference type="GO" id="GO:0005886">
    <property type="term" value="C:plasma membrane"/>
    <property type="evidence" value="ECO:0007669"/>
    <property type="project" value="UniProtKB-SubCell"/>
</dbReference>
<feature type="transmembrane region" description="Helical" evidence="7">
    <location>
        <begin position="12"/>
        <end position="36"/>
    </location>
</feature>
<feature type="transmembrane region" description="Helical" evidence="7">
    <location>
        <begin position="168"/>
        <end position="191"/>
    </location>
</feature>